<evidence type="ECO:0000256" key="4">
    <source>
        <dbReference type="ARBA" id="ARBA00005747"/>
    </source>
</evidence>
<keyword evidence="11 19" id="KW-0862">Zinc</keyword>
<name>A0A6J1MK37_BICAN</name>
<evidence type="ECO:0000256" key="3">
    <source>
        <dbReference type="ARBA" id="ARBA00005189"/>
    </source>
</evidence>
<dbReference type="InterPro" id="IPR006694">
    <property type="entry name" value="Fatty_acid_hydroxylase"/>
</dbReference>
<evidence type="ECO:0000256" key="20">
    <source>
        <dbReference type="PIRSR" id="PIRSR005149-50"/>
    </source>
</evidence>
<dbReference type="InterPro" id="IPR014430">
    <property type="entry name" value="Scs7"/>
</dbReference>
<feature type="transmembrane region" description="Helical" evidence="21">
    <location>
        <begin position="245"/>
        <end position="267"/>
    </location>
</feature>
<evidence type="ECO:0000256" key="18">
    <source>
        <dbReference type="PIRNR" id="PIRNR005149"/>
    </source>
</evidence>
<comment type="pathway">
    <text evidence="2">Sphingolipid metabolism.</text>
</comment>
<feature type="binding site" evidence="19">
    <location>
        <position position="205"/>
    </location>
    <ligand>
        <name>Zn(2+)</name>
        <dbReference type="ChEBI" id="CHEBI:29105"/>
        <label>1</label>
    </ligand>
</feature>
<protein>
    <recommendedName>
        <fullName evidence="18">Fatty acid 2-hydroxylase</fullName>
        <ecNumber evidence="18">1.-.-.-</ecNumber>
    </recommendedName>
</protein>
<evidence type="ECO:0000256" key="10">
    <source>
        <dbReference type="ARBA" id="ARBA00022832"/>
    </source>
</evidence>
<dbReference type="GeneID" id="112043525"/>
<evidence type="ECO:0000313" key="24">
    <source>
        <dbReference type="RefSeq" id="XP_023934754.2"/>
    </source>
</evidence>
<evidence type="ECO:0000256" key="16">
    <source>
        <dbReference type="ARBA" id="ARBA00023136"/>
    </source>
</evidence>
<feature type="binding site" evidence="19">
    <location>
        <position position="231"/>
    </location>
    <ligand>
        <name>Zn(2+)</name>
        <dbReference type="ChEBI" id="CHEBI:29105"/>
        <label>1</label>
    </ligand>
</feature>
<keyword evidence="16 18" id="KW-0472">Membrane</keyword>
<feature type="binding site" evidence="19">
    <location>
        <position position="227"/>
    </location>
    <ligand>
        <name>Zn(2+)</name>
        <dbReference type="ChEBI" id="CHEBI:29105"/>
        <label>1</label>
    </ligand>
</feature>
<dbReference type="RefSeq" id="XP_023934754.2">
    <property type="nucleotide sequence ID" value="XM_024078986.2"/>
</dbReference>
<feature type="binding site" evidence="19">
    <location>
        <position position="230"/>
    </location>
    <ligand>
        <name>Zn(2+)</name>
        <dbReference type="ChEBI" id="CHEBI:29105"/>
        <label>1</label>
    </ligand>
</feature>
<evidence type="ECO:0000256" key="6">
    <source>
        <dbReference type="ARBA" id="ARBA00022617"/>
    </source>
</evidence>
<evidence type="ECO:0000256" key="13">
    <source>
        <dbReference type="ARBA" id="ARBA00023002"/>
    </source>
</evidence>
<evidence type="ECO:0000313" key="23">
    <source>
        <dbReference type="Proteomes" id="UP001652582"/>
    </source>
</evidence>
<evidence type="ECO:0000256" key="11">
    <source>
        <dbReference type="ARBA" id="ARBA00022833"/>
    </source>
</evidence>
<evidence type="ECO:0000256" key="15">
    <source>
        <dbReference type="ARBA" id="ARBA00023098"/>
    </source>
</evidence>
<evidence type="ECO:0000256" key="17">
    <source>
        <dbReference type="ARBA" id="ARBA00023160"/>
    </source>
</evidence>
<feature type="binding site" description="axial binding residue" evidence="20">
    <location>
        <position position="24"/>
    </location>
    <ligand>
        <name>heme</name>
        <dbReference type="ChEBI" id="CHEBI:30413"/>
    </ligand>
    <ligandPart>
        <name>Fe</name>
        <dbReference type="ChEBI" id="CHEBI:18248"/>
    </ligandPart>
</feature>
<feature type="binding site" evidence="19">
    <location>
        <position position="283"/>
    </location>
    <ligand>
        <name>Zn(2+)</name>
        <dbReference type="ChEBI" id="CHEBI:29105"/>
        <label>1</label>
    </ligand>
</feature>
<dbReference type="GO" id="GO:0005506">
    <property type="term" value="F:iron ion binding"/>
    <property type="evidence" value="ECO:0007669"/>
    <property type="project" value="UniProtKB-UniRule"/>
</dbReference>
<dbReference type="GO" id="GO:0020037">
    <property type="term" value="F:heme binding"/>
    <property type="evidence" value="ECO:0007669"/>
    <property type="project" value="InterPro"/>
</dbReference>
<keyword evidence="23" id="KW-1185">Reference proteome</keyword>
<comment type="subcellular location">
    <subcellularLocation>
        <location evidence="1">Endoplasmic reticulum membrane</location>
        <topology evidence="1">Multi-pass membrane protein</topology>
    </subcellularLocation>
</comment>
<feature type="transmembrane region" description="Helical" evidence="21">
    <location>
        <begin position="147"/>
        <end position="166"/>
    </location>
</feature>
<keyword evidence="8 18" id="KW-0479">Metal-binding</keyword>
<evidence type="ECO:0000256" key="12">
    <source>
        <dbReference type="ARBA" id="ARBA00022989"/>
    </source>
</evidence>
<organism evidence="23 24">
    <name type="scientific">Bicyclus anynana</name>
    <name type="common">Squinting bush brown butterfly</name>
    <dbReference type="NCBI Taxonomy" id="110368"/>
    <lineage>
        <taxon>Eukaryota</taxon>
        <taxon>Metazoa</taxon>
        <taxon>Ecdysozoa</taxon>
        <taxon>Arthropoda</taxon>
        <taxon>Hexapoda</taxon>
        <taxon>Insecta</taxon>
        <taxon>Pterygota</taxon>
        <taxon>Neoptera</taxon>
        <taxon>Endopterygota</taxon>
        <taxon>Lepidoptera</taxon>
        <taxon>Glossata</taxon>
        <taxon>Ditrysia</taxon>
        <taxon>Papilionoidea</taxon>
        <taxon>Nymphalidae</taxon>
        <taxon>Satyrinae</taxon>
        <taxon>Satyrini</taxon>
        <taxon>Mycalesina</taxon>
        <taxon>Bicyclus</taxon>
    </lineage>
</organism>
<evidence type="ECO:0000256" key="5">
    <source>
        <dbReference type="ARBA" id="ARBA00022516"/>
    </source>
</evidence>
<dbReference type="SUPFAM" id="SSF55856">
    <property type="entry name" value="Cytochrome b5-like heme/steroid binding domain"/>
    <property type="match status" value="1"/>
</dbReference>
<comment type="cofactor">
    <cofactor evidence="18 19">
        <name>Zn(2+)</name>
        <dbReference type="ChEBI" id="CHEBI:29105"/>
    </cofactor>
    <text evidence="18 19">Binds 2 Zn(2+) ions per subunit that likely form a catalytic dimetal center.</text>
</comment>
<keyword evidence="6 20" id="KW-0349">Heme</keyword>
<dbReference type="GO" id="GO:0080132">
    <property type="term" value="F:fatty acid 2-hydroxylase activity"/>
    <property type="evidence" value="ECO:0007669"/>
    <property type="project" value="InterPro"/>
</dbReference>
<feature type="transmembrane region" description="Helical" evidence="21">
    <location>
        <begin position="186"/>
        <end position="204"/>
    </location>
</feature>
<sequence>MASSEFAVSYAGNTYDLRSFLRDHPGGRNTLEKFRGKPVAQVMKLYGHSYSAYHMLGDLRVQSAGDGNLTGAVSANGRIITKDEADKDQEEIAFLEELESRLDWSKPLLSQLQLVAPHYGRWVNSAVYRKCRLFASPVLESLTFTPWYIVPMFWLPIIVGLGVLQFRDHVYCGDSCEESGISRLEFAGHLVFGFFLWTLLEYSLHRWVFHHDPGASVTLIQIHFLIHGMHHKVPFDGLRQVFPPIPALLLASMLYLPASMLFVHPLIKLTGALSGYLVYDMIHYYVHHGAPRDGTYLYAMKRYHSNHHFQNHDKAFGISSKLWDHIFKTFVQVKNLGFSLQW</sequence>
<dbReference type="GO" id="GO:0005789">
    <property type="term" value="C:endoplasmic reticulum membrane"/>
    <property type="evidence" value="ECO:0007669"/>
    <property type="project" value="UniProtKB-SubCell"/>
</dbReference>
<feature type="binding site" evidence="19">
    <location>
        <position position="304"/>
    </location>
    <ligand>
        <name>Zn(2+)</name>
        <dbReference type="ChEBI" id="CHEBI:29105"/>
        <label>1</label>
    </ligand>
</feature>
<keyword evidence="13 18" id="KW-0560">Oxidoreductase</keyword>
<keyword evidence="14 18" id="KW-0408">Iron</keyword>
<dbReference type="PROSITE" id="PS50255">
    <property type="entry name" value="CYTOCHROME_B5_2"/>
    <property type="match status" value="1"/>
</dbReference>
<dbReference type="InterPro" id="IPR036400">
    <property type="entry name" value="Cyt_B5-like_heme/steroid_sf"/>
</dbReference>
<feature type="binding site" evidence="19">
    <location>
        <position position="307"/>
    </location>
    <ligand>
        <name>Zn(2+)</name>
        <dbReference type="ChEBI" id="CHEBI:29105"/>
        <label>1</label>
    </ligand>
</feature>
<dbReference type="Pfam" id="PF04116">
    <property type="entry name" value="FA_hydroxylase"/>
    <property type="match status" value="1"/>
</dbReference>
<dbReference type="Proteomes" id="UP001652582">
    <property type="component" value="Chromosome 10"/>
</dbReference>
<dbReference type="GO" id="GO:0006633">
    <property type="term" value="P:fatty acid biosynthetic process"/>
    <property type="evidence" value="ECO:0007669"/>
    <property type="project" value="UniProtKB-KW"/>
</dbReference>
<evidence type="ECO:0000259" key="22">
    <source>
        <dbReference type="PROSITE" id="PS50255"/>
    </source>
</evidence>
<evidence type="ECO:0000256" key="7">
    <source>
        <dbReference type="ARBA" id="ARBA00022692"/>
    </source>
</evidence>
<keyword evidence="7 21" id="KW-0812">Transmembrane</keyword>
<comment type="function">
    <text evidence="18">Catalyzes stereospecific hydroxylation of free fatty acids at the C-2 position to produce (R)-2-hydroxy fatty acids, which are building blocks of sphingolipids and glycosphingolipids common in neural tissue and epidermis. Plays an essential role in the synthesis of galactosphingolipids of the myelin sheath. Responsible for the synthesis of sphingolipids and glycosphingolipids involved in the formation of epidermal lamellar bodies critical for skin permeability barrier. Participates in the synthesis of glycosphingolipids and a fraction of type II wax diesters in sebaceous gland, specifically regulating hair follicle homeostasis. Involved in the synthesis of sphingolipids of plasma membrane rafts, controlling lipid raft mobility and trafficking of raft-associated proteins.</text>
</comment>
<dbReference type="KEGG" id="bany:112043525"/>
<evidence type="ECO:0000256" key="2">
    <source>
        <dbReference type="ARBA" id="ARBA00004991"/>
    </source>
</evidence>
<comment type="similarity">
    <text evidence="4 18">Belongs to the sterol desaturase family. SCS7 subfamily.</text>
</comment>
<feature type="binding site" evidence="19">
    <location>
        <position position="308"/>
    </location>
    <ligand>
        <name>Zn(2+)</name>
        <dbReference type="ChEBI" id="CHEBI:29105"/>
        <label>1</label>
    </ligand>
</feature>
<evidence type="ECO:0000256" key="14">
    <source>
        <dbReference type="ARBA" id="ARBA00023004"/>
    </source>
</evidence>
<comment type="pathway">
    <text evidence="3">Lipid metabolism.</text>
</comment>
<dbReference type="PROSITE" id="PS00191">
    <property type="entry name" value="CYTOCHROME_B5_1"/>
    <property type="match status" value="1"/>
</dbReference>
<dbReference type="PANTHER" id="PTHR12863:SF1">
    <property type="entry name" value="FATTY ACID 2-HYDROXYLASE"/>
    <property type="match status" value="1"/>
</dbReference>
<dbReference type="InterPro" id="IPR001199">
    <property type="entry name" value="Cyt_B5-like_heme/steroid-bd"/>
</dbReference>
<dbReference type="Pfam" id="PF00173">
    <property type="entry name" value="Cyt-b5"/>
    <property type="match status" value="1"/>
</dbReference>
<keyword evidence="9 18" id="KW-0256">Endoplasmic reticulum</keyword>
<evidence type="ECO:0000256" key="9">
    <source>
        <dbReference type="ARBA" id="ARBA00022824"/>
    </source>
</evidence>
<evidence type="ECO:0000256" key="1">
    <source>
        <dbReference type="ARBA" id="ARBA00004477"/>
    </source>
</evidence>
<feature type="domain" description="Cytochrome b5 heme-binding" evidence="22">
    <location>
        <begin position="1"/>
        <end position="65"/>
    </location>
</feature>
<dbReference type="Gene3D" id="3.10.120.10">
    <property type="entry name" value="Cytochrome b5-like heme/steroid binding domain"/>
    <property type="match status" value="1"/>
</dbReference>
<accession>A0A6J1MK37</accession>
<dbReference type="AlphaFoldDB" id="A0A6J1MK37"/>
<dbReference type="EC" id="1.-.-.-" evidence="18"/>
<dbReference type="PANTHER" id="PTHR12863">
    <property type="entry name" value="FATTY ACID HYDROXYLASE"/>
    <property type="match status" value="1"/>
</dbReference>
<feature type="binding site" evidence="19">
    <location>
        <position position="287"/>
    </location>
    <ligand>
        <name>Zn(2+)</name>
        <dbReference type="ChEBI" id="CHEBI:29105"/>
        <label>1</label>
    </ligand>
</feature>
<proteinExistence type="inferred from homology"/>
<keyword evidence="10 18" id="KW-0276">Fatty acid metabolism</keyword>
<dbReference type="OrthoDB" id="2204368at2759"/>
<dbReference type="PIRSF" id="PIRSF005149">
    <property type="entry name" value="IPC-B_HD"/>
    <property type="match status" value="1"/>
</dbReference>
<feature type="binding site" evidence="19">
    <location>
        <position position="210"/>
    </location>
    <ligand>
        <name>Zn(2+)</name>
        <dbReference type="ChEBI" id="CHEBI:29105"/>
        <label>1</label>
    </ligand>
</feature>
<dbReference type="InterPro" id="IPR018506">
    <property type="entry name" value="Cyt_B5_heme-BS"/>
</dbReference>
<evidence type="ECO:0000256" key="8">
    <source>
        <dbReference type="ARBA" id="ARBA00022723"/>
    </source>
</evidence>
<keyword evidence="15 18" id="KW-0443">Lipid metabolism</keyword>
<evidence type="ECO:0000256" key="19">
    <source>
        <dbReference type="PIRSR" id="PIRSR005149-1"/>
    </source>
</evidence>
<gene>
    <name evidence="24" type="primary">LOC112043525</name>
</gene>
<feature type="binding site" description="axial binding residue" evidence="20">
    <location>
        <position position="48"/>
    </location>
    <ligand>
        <name>heme</name>
        <dbReference type="ChEBI" id="CHEBI:30413"/>
    </ligand>
    <ligandPart>
        <name>Fe</name>
        <dbReference type="ChEBI" id="CHEBI:18248"/>
    </ligandPart>
</feature>
<keyword evidence="17 18" id="KW-0275">Fatty acid biosynthesis</keyword>
<reference evidence="24" key="1">
    <citation type="submission" date="2025-08" db="UniProtKB">
        <authorList>
            <consortium name="RefSeq"/>
        </authorList>
    </citation>
    <scope>IDENTIFICATION</scope>
</reference>
<keyword evidence="12 21" id="KW-1133">Transmembrane helix</keyword>
<evidence type="ECO:0000256" key="21">
    <source>
        <dbReference type="SAM" id="Phobius"/>
    </source>
</evidence>
<keyword evidence="5 18" id="KW-0444">Lipid biosynthesis</keyword>
<comment type="cofactor">
    <cofactor evidence="20">
        <name>Fe cation</name>
        <dbReference type="ChEBI" id="CHEBI:24875"/>
    </cofactor>
</comment>